<dbReference type="NCBIfam" id="NF004162">
    <property type="entry name" value="PRK05627.1-5"/>
    <property type="match status" value="1"/>
</dbReference>
<keyword evidence="5 14" id="KW-0808">Transferase</keyword>
<dbReference type="NCBIfam" id="NF004160">
    <property type="entry name" value="PRK05627.1-3"/>
    <property type="match status" value="1"/>
</dbReference>
<dbReference type="UniPathway" id="UPA00276">
    <property type="reaction ID" value="UER00406"/>
</dbReference>
<evidence type="ECO:0000256" key="9">
    <source>
        <dbReference type="ARBA" id="ARBA00022827"/>
    </source>
</evidence>
<dbReference type="CDD" id="cd02064">
    <property type="entry name" value="FAD_synthetase_N"/>
    <property type="match status" value="1"/>
</dbReference>
<dbReference type="GO" id="GO:0005524">
    <property type="term" value="F:ATP binding"/>
    <property type="evidence" value="ECO:0007669"/>
    <property type="project" value="UniProtKB-UniRule"/>
</dbReference>
<evidence type="ECO:0000313" key="16">
    <source>
        <dbReference type="EMBL" id="OGB89554.1"/>
    </source>
</evidence>
<dbReference type="PANTHER" id="PTHR22749:SF6">
    <property type="entry name" value="RIBOFLAVIN KINASE"/>
    <property type="match status" value="1"/>
</dbReference>
<dbReference type="EC" id="2.7.7.2" evidence="14"/>
<evidence type="ECO:0000256" key="13">
    <source>
        <dbReference type="ARBA" id="ARBA00049494"/>
    </source>
</evidence>
<proteinExistence type="inferred from homology"/>
<evidence type="ECO:0000256" key="2">
    <source>
        <dbReference type="ARBA" id="ARBA00005201"/>
    </source>
</evidence>
<dbReference type="InterPro" id="IPR014729">
    <property type="entry name" value="Rossmann-like_a/b/a_fold"/>
</dbReference>
<comment type="catalytic activity">
    <reaction evidence="13 14">
        <text>FMN + ATP + H(+) = FAD + diphosphate</text>
        <dbReference type="Rhea" id="RHEA:17237"/>
        <dbReference type="ChEBI" id="CHEBI:15378"/>
        <dbReference type="ChEBI" id="CHEBI:30616"/>
        <dbReference type="ChEBI" id="CHEBI:33019"/>
        <dbReference type="ChEBI" id="CHEBI:57692"/>
        <dbReference type="ChEBI" id="CHEBI:58210"/>
        <dbReference type="EC" id="2.7.7.2"/>
    </reaction>
</comment>
<evidence type="ECO:0000256" key="14">
    <source>
        <dbReference type="PIRNR" id="PIRNR004491"/>
    </source>
</evidence>
<dbReference type="Proteomes" id="UP000178724">
    <property type="component" value="Unassembled WGS sequence"/>
</dbReference>
<reference evidence="16 17" key="1">
    <citation type="journal article" date="2016" name="Nat. Commun.">
        <title>Thousands of microbial genomes shed light on interconnected biogeochemical processes in an aquifer system.</title>
        <authorList>
            <person name="Anantharaman K."/>
            <person name="Brown C.T."/>
            <person name="Hug L.A."/>
            <person name="Sharon I."/>
            <person name="Castelle C.J."/>
            <person name="Probst A.J."/>
            <person name="Thomas B.C."/>
            <person name="Singh A."/>
            <person name="Wilkins M.J."/>
            <person name="Karaoz U."/>
            <person name="Brodie E.L."/>
            <person name="Williams K.H."/>
            <person name="Hubbard S.S."/>
            <person name="Banfield J.F."/>
        </authorList>
    </citation>
    <scope>NUCLEOTIDE SEQUENCE [LARGE SCALE GENOMIC DNA]</scope>
</reference>
<dbReference type="PANTHER" id="PTHR22749">
    <property type="entry name" value="RIBOFLAVIN KINASE/FMN ADENYLYLTRANSFERASE"/>
    <property type="match status" value="1"/>
</dbReference>
<dbReference type="Gene3D" id="2.40.30.30">
    <property type="entry name" value="Riboflavin kinase-like"/>
    <property type="match status" value="1"/>
</dbReference>
<dbReference type="UniPathway" id="UPA00277">
    <property type="reaction ID" value="UER00407"/>
</dbReference>
<comment type="pathway">
    <text evidence="2 14">Cofactor biosynthesis; FMN biosynthesis; FMN from riboflavin (ATP route): step 1/1.</text>
</comment>
<evidence type="ECO:0000256" key="12">
    <source>
        <dbReference type="ARBA" id="ARBA00047880"/>
    </source>
</evidence>
<dbReference type="SUPFAM" id="SSF82114">
    <property type="entry name" value="Riboflavin kinase-like"/>
    <property type="match status" value="1"/>
</dbReference>
<dbReference type="GO" id="GO:0009231">
    <property type="term" value="P:riboflavin biosynthetic process"/>
    <property type="evidence" value="ECO:0007669"/>
    <property type="project" value="InterPro"/>
</dbReference>
<comment type="catalytic activity">
    <reaction evidence="12 14">
        <text>riboflavin + ATP = FMN + ADP + H(+)</text>
        <dbReference type="Rhea" id="RHEA:14357"/>
        <dbReference type="ChEBI" id="CHEBI:15378"/>
        <dbReference type="ChEBI" id="CHEBI:30616"/>
        <dbReference type="ChEBI" id="CHEBI:57986"/>
        <dbReference type="ChEBI" id="CHEBI:58210"/>
        <dbReference type="ChEBI" id="CHEBI:456216"/>
        <dbReference type="EC" id="2.7.1.26"/>
    </reaction>
</comment>
<keyword evidence="6 14" id="KW-0548">Nucleotidyltransferase</keyword>
<organism evidence="16 17">
    <name type="scientific">candidate division WOR-1 bacterium RIFCSPHIGHO2_01_FULL_53_15</name>
    <dbReference type="NCBI Taxonomy" id="1802564"/>
    <lineage>
        <taxon>Bacteria</taxon>
        <taxon>Bacillati</taxon>
        <taxon>Saganbacteria</taxon>
    </lineage>
</organism>
<evidence type="ECO:0000256" key="7">
    <source>
        <dbReference type="ARBA" id="ARBA00022741"/>
    </source>
</evidence>
<dbReference type="GO" id="GO:0003919">
    <property type="term" value="F:FMN adenylyltransferase activity"/>
    <property type="evidence" value="ECO:0007669"/>
    <property type="project" value="UniProtKB-UniRule"/>
</dbReference>
<dbReference type="EMBL" id="METM01000023">
    <property type="protein sequence ID" value="OGB89554.1"/>
    <property type="molecule type" value="Genomic_DNA"/>
</dbReference>
<evidence type="ECO:0000256" key="3">
    <source>
        <dbReference type="ARBA" id="ARBA00022630"/>
    </source>
</evidence>
<dbReference type="InterPro" id="IPR002606">
    <property type="entry name" value="Riboflavin_kinase_bac"/>
</dbReference>
<dbReference type="SUPFAM" id="SSF52374">
    <property type="entry name" value="Nucleotidylyl transferase"/>
    <property type="match status" value="1"/>
</dbReference>
<comment type="caution">
    <text evidence="16">The sequence shown here is derived from an EMBL/GenBank/DDBJ whole genome shotgun (WGS) entry which is preliminary data.</text>
</comment>
<evidence type="ECO:0000256" key="1">
    <source>
        <dbReference type="ARBA" id="ARBA00004726"/>
    </source>
</evidence>
<comment type="pathway">
    <text evidence="1 14">Cofactor biosynthesis; FAD biosynthesis; FAD from FMN: step 1/1.</text>
</comment>
<sequence>MKIIRHPEKGKLRRPVVALGTFDGVHVGHKRVIEAAVRHARRLRSHAAVITFDPHPQEIVAPGRGLRLLTTLQEREEIFARLGADAVVVSIFTRQLQKLSSQEYVSRYLVRRLGVRHVFVGYDYTFGRGRTGSPAELKKLGGKYGFAVTVMPPVKVGRRIVKSSAIRALLSDGDFSTALKMLGHPYRLTGKVVKGVGRGKILGYPTANLKVDPRKLIPAQGIYAGFADGKKCVVYIGSRPTFGAGKTAIEAHILNFDRNIRGRTIQLDLFARLRGDRQFADTSELKAQIKKDILAGSRFKPQKLP</sequence>
<dbReference type="InterPro" id="IPR015865">
    <property type="entry name" value="Riboflavin_kinase_bac/euk"/>
</dbReference>
<evidence type="ECO:0000256" key="5">
    <source>
        <dbReference type="ARBA" id="ARBA00022679"/>
    </source>
</evidence>
<evidence type="ECO:0000256" key="4">
    <source>
        <dbReference type="ARBA" id="ARBA00022643"/>
    </source>
</evidence>
<protein>
    <recommendedName>
        <fullName evidence="14">Riboflavin biosynthesis protein</fullName>
    </recommendedName>
    <domain>
        <recommendedName>
            <fullName evidence="14">Riboflavin kinase</fullName>
            <ecNumber evidence="14">2.7.1.26</ecNumber>
        </recommendedName>
        <alternativeName>
            <fullName evidence="14">Flavokinase</fullName>
        </alternativeName>
    </domain>
    <domain>
        <recommendedName>
            <fullName evidence="14">FMN adenylyltransferase</fullName>
            <ecNumber evidence="14">2.7.7.2</ecNumber>
        </recommendedName>
        <alternativeName>
            <fullName evidence="14">FAD pyrophosphorylase</fullName>
        </alternativeName>
        <alternativeName>
            <fullName evidence="14">FAD synthase</fullName>
        </alternativeName>
    </domain>
</protein>
<keyword evidence="8 14" id="KW-0418">Kinase</keyword>
<dbReference type="FunFam" id="3.40.50.620:FF:000021">
    <property type="entry name" value="Riboflavin biosynthesis protein"/>
    <property type="match status" value="1"/>
</dbReference>
<dbReference type="Gene3D" id="3.40.50.620">
    <property type="entry name" value="HUPs"/>
    <property type="match status" value="1"/>
</dbReference>
<gene>
    <name evidence="16" type="ORF">A2625_01365</name>
</gene>
<evidence type="ECO:0000259" key="15">
    <source>
        <dbReference type="SMART" id="SM00904"/>
    </source>
</evidence>
<dbReference type="Pfam" id="PF01687">
    <property type="entry name" value="Flavokinase"/>
    <property type="match status" value="1"/>
</dbReference>
<dbReference type="InterPro" id="IPR023465">
    <property type="entry name" value="Riboflavin_kinase_dom_sf"/>
</dbReference>
<dbReference type="GO" id="GO:0008531">
    <property type="term" value="F:riboflavin kinase activity"/>
    <property type="evidence" value="ECO:0007669"/>
    <property type="project" value="UniProtKB-UniRule"/>
</dbReference>
<keyword evidence="7 14" id="KW-0547">Nucleotide-binding</keyword>
<evidence type="ECO:0000256" key="8">
    <source>
        <dbReference type="ARBA" id="ARBA00022777"/>
    </source>
</evidence>
<comment type="similarity">
    <text evidence="14">Belongs to the ribF family.</text>
</comment>
<dbReference type="InterPro" id="IPR015864">
    <property type="entry name" value="FAD_synthase"/>
</dbReference>
<dbReference type="InterPro" id="IPR023468">
    <property type="entry name" value="Riboflavin_kinase"/>
</dbReference>
<keyword evidence="9 14" id="KW-0274">FAD</keyword>
<keyword evidence="11" id="KW-0511">Multifunctional enzyme</keyword>
<evidence type="ECO:0000256" key="6">
    <source>
        <dbReference type="ARBA" id="ARBA00022695"/>
    </source>
</evidence>
<name>A0A1F4Q0V7_UNCSA</name>
<dbReference type="GO" id="GO:0009398">
    <property type="term" value="P:FMN biosynthetic process"/>
    <property type="evidence" value="ECO:0007669"/>
    <property type="project" value="UniProtKB-UniRule"/>
</dbReference>
<dbReference type="Pfam" id="PF06574">
    <property type="entry name" value="FAD_syn"/>
    <property type="match status" value="1"/>
</dbReference>
<keyword evidence="4 14" id="KW-0288">FMN</keyword>
<accession>A0A1F4Q0V7</accession>
<dbReference type="GO" id="GO:0006747">
    <property type="term" value="P:FAD biosynthetic process"/>
    <property type="evidence" value="ECO:0007669"/>
    <property type="project" value="UniProtKB-UniRule"/>
</dbReference>
<evidence type="ECO:0000313" key="17">
    <source>
        <dbReference type="Proteomes" id="UP000178724"/>
    </source>
</evidence>
<keyword evidence="10 14" id="KW-0067">ATP-binding</keyword>
<dbReference type="PIRSF" id="PIRSF004491">
    <property type="entry name" value="FAD_Synth"/>
    <property type="match status" value="1"/>
</dbReference>
<evidence type="ECO:0000256" key="11">
    <source>
        <dbReference type="ARBA" id="ARBA00023268"/>
    </source>
</evidence>
<feature type="domain" description="Riboflavin kinase" evidence="15">
    <location>
        <begin position="181"/>
        <end position="301"/>
    </location>
</feature>
<evidence type="ECO:0000256" key="10">
    <source>
        <dbReference type="ARBA" id="ARBA00022840"/>
    </source>
</evidence>
<dbReference type="EC" id="2.7.1.26" evidence="14"/>
<dbReference type="AlphaFoldDB" id="A0A1F4Q0V7"/>
<keyword evidence="3 14" id="KW-0285">Flavoprotein</keyword>
<dbReference type="SMART" id="SM00904">
    <property type="entry name" value="Flavokinase"/>
    <property type="match status" value="1"/>
</dbReference>
<dbReference type="NCBIfam" id="TIGR00083">
    <property type="entry name" value="ribF"/>
    <property type="match status" value="1"/>
</dbReference>